<dbReference type="PANTHER" id="PTHR12431:SF19">
    <property type="entry name" value="SORTING NEXIN-27"/>
    <property type="match status" value="1"/>
</dbReference>
<feature type="domain" description="PDZ" evidence="7">
    <location>
        <begin position="1"/>
        <end position="57"/>
    </location>
</feature>
<proteinExistence type="predicted"/>
<dbReference type="SMART" id="SM00228">
    <property type="entry name" value="PDZ"/>
    <property type="match status" value="1"/>
</dbReference>
<feature type="domain" description="PX" evidence="8">
    <location>
        <begin position="83"/>
        <end position="191"/>
    </location>
</feature>
<dbReference type="SMART" id="SM00312">
    <property type="entry name" value="PX"/>
    <property type="match status" value="1"/>
</dbReference>
<dbReference type="GO" id="GO:0006886">
    <property type="term" value="P:intracellular protein transport"/>
    <property type="evidence" value="ECO:0007669"/>
    <property type="project" value="TreeGrafter"/>
</dbReference>
<dbReference type="GO" id="GO:0032266">
    <property type="term" value="F:phosphatidylinositol-3-phosphate binding"/>
    <property type="evidence" value="ECO:0007669"/>
    <property type="project" value="InterPro"/>
</dbReference>
<dbReference type="InterPro" id="IPR000159">
    <property type="entry name" value="RA_dom"/>
</dbReference>
<keyword evidence="11" id="KW-1185">Reference proteome</keyword>
<dbReference type="Pfam" id="PF00788">
    <property type="entry name" value="RA"/>
    <property type="match status" value="1"/>
</dbReference>
<organism evidence="10 11">
    <name type="scientific">Clytia hemisphaerica</name>
    <dbReference type="NCBI Taxonomy" id="252671"/>
    <lineage>
        <taxon>Eukaryota</taxon>
        <taxon>Metazoa</taxon>
        <taxon>Cnidaria</taxon>
        <taxon>Hydrozoa</taxon>
        <taxon>Hydroidolina</taxon>
        <taxon>Leptothecata</taxon>
        <taxon>Obeliida</taxon>
        <taxon>Clytiidae</taxon>
        <taxon>Clytia</taxon>
    </lineage>
</organism>
<dbReference type="InterPro" id="IPR036871">
    <property type="entry name" value="PX_dom_sf"/>
</dbReference>
<feature type="domain" description="Ras-associating" evidence="9">
    <location>
        <begin position="211"/>
        <end position="299"/>
    </location>
</feature>
<dbReference type="InterPro" id="IPR001478">
    <property type="entry name" value="PDZ"/>
</dbReference>
<dbReference type="Gene3D" id="3.10.20.90">
    <property type="entry name" value="Phosphatidylinositol 3-kinase Catalytic Subunit, Chain A, domain 1"/>
    <property type="match status" value="1"/>
</dbReference>
<dbReference type="PROSITE" id="PS50195">
    <property type="entry name" value="PX"/>
    <property type="match status" value="1"/>
</dbReference>
<dbReference type="InterPro" id="IPR001683">
    <property type="entry name" value="PX_dom"/>
</dbReference>
<dbReference type="FunFam" id="3.30.1520.10:FF:000003">
    <property type="entry name" value="sorting nexin-27 isoform X2"/>
    <property type="match status" value="1"/>
</dbReference>
<evidence type="ECO:0000256" key="6">
    <source>
        <dbReference type="SAM" id="MobiDB-lite"/>
    </source>
</evidence>
<evidence type="ECO:0000256" key="1">
    <source>
        <dbReference type="ARBA" id="ARBA00004184"/>
    </source>
</evidence>
<evidence type="ECO:0000256" key="3">
    <source>
        <dbReference type="ARBA" id="ARBA00022753"/>
    </source>
</evidence>
<dbReference type="SUPFAM" id="SSF64268">
    <property type="entry name" value="PX domain"/>
    <property type="match status" value="1"/>
</dbReference>
<dbReference type="Gene3D" id="3.30.1520.10">
    <property type="entry name" value="Phox-like domain"/>
    <property type="match status" value="1"/>
</dbReference>
<dbReference type="CDD" id="cd13338">
    <property type="entry name" value="FERM-like_C_SNX27"/>
    <property type="match status" value="1"/>
</dbReference>
<dbReference type="Pfam" id="PF00787">
    <property type="entry name" value="PX"/>
    <property type="match status" value="1"/>
</dbReference>
<dbReference type="InterPro" id="IPR036034">
    <property type="entry name" value="PDZ_sf"/>
</dbReference>
<evidence type="ECO:0000313" key="11">
    <source>
        <dbReference type="Proteomes" id="UP000594262"/>
    </source>
</evidence>
<dbReference type="AlphaFoldDB" id="A0A7M5X244"/>
<keyword evidence="3" id="KW-0967">Endosome</keyword>
<accession>A0A7M5X244</accession>
<evidence type="ECO:0000256" key="4">
    <source>
        <dbReference type="ARBA" id="ARBA00023121"/>
    </source>
</evidence>
<name>A0A7M5X244_9CNID</name>
<dbReference type="GO" id="GO:0007165">
    <property type="term" value="P:signal transduction"/>
    <property type="evidence" value="ECO:0007669"/>
    <property type="project" value="InterPro"/>
</dbReference>
<feature type="compositionally biased region" description="Acidic residues" evidence="6">
    <location>
        <begin position="498"/>
        <end position="507"/>
    </location>
</feature>
<dbReference type="GO" id="GO:0005769">
    <property type="term" value="C:early endosome"/>
    <property type="evidence" value="ECO:0007669"/>
    <property type="project" value="UniProtKB-SubCell"/>
</dbReference>
<evidence type="ECO:0000256" key="2">
    <source>
        <dbReference type="ARBA" id="ARBA00004412"/>
    </source>
</evidence>
<dbReference type="Gene3D" id="1.20.80.60">
    <property type="match status" value="1"/>
</dbReference>
<protein>
    <recommendedName>
        <fullName evidence="12">Sorting nexin-27</fullName>
    </recommendedName>
</protein>
<dbReference type="OrthoDB" id="10036828at2759"/>
<dbReference type="PANTHER" id="PTHR12431">
    <property type="entry name" value="SORTING NEXIN 17 AND 27"/>
    <property type="match status" value="1"/>
</dbReference>
<evidence type="ECO:0000256" key="5">
    <source>
        <dbReference type="ARBA" id="ARBA00023136"/>
    </source>
</evidence>
<evidence type="ECO:0008006" key="12">
    <source>
        <dbReference type="Google" id="ProtNLM"/>
    </source>
</evidence>
<feature type="compositionally biased region" description="Low complexity" evidence="6">
    <location>
        <begin position="192"/>
        <end position="202"/>
    </location>
</feature>
<dbReference type="EnsemblMetazoa" id="CLYHEMT016347.1">
    <property type="protein sequence ID" value="CLYHEMP016347.1"/>
    <property type="gene ID" value="CLYHEMG016347"/>
</dbReference>
<feature type="region of interest" description="Disordered" evidence="6">
    <location>
        <begin position="472"/>
        <end position="507"/>
    </location>
</feature>
<dbReference type="PROSITE" id="PS50200">
    <property type="entry name" value="RA"/>
    <property type="match status" value="1"/>
</dbReference>
<dbReference type="GO" id="GO:0032456">
    <property type="term" value="P:endocytic recycling"/>
    <property type="evidence" value="ECO:0007669"/>
    <property type="project" value="TreeGrafter"/>
</dbReference>
<dbReference type="InterPro" id="IPR037827">
    <property type="entry name" value="SNX27_FERM-like_dom"/>
</dbReference>
<feature type="region of interest" description="Disordered" evidence="6">
    <location>
        <begin position="189"/>
        <end position="211"/>
    </location>
</feature>
<dbReference type="Proteomes" id="UP000594262">
    <property type="component" value="Unplaced"/>
</dbReference>
<evidence type="ECO:0000259" key="9">
    <source>
        <dbReference type="PROSITE" id="PS50200"/>
    </source>
</evidence>
<comment type="subcellular location">
    <subcellularLocation>
        <location evidence="2">Early endosome</location>
    </subcellularLocation>
    <subcellularLocation>
        <location evidence="1">Endomembrane system</location>
        <topology evidence="1">Peripheral membrane protein</topology>
    </subcellularLocation>
</comment>
<dbReference type="InterPro" id="IPR041489">
    <property type="entry name" value="PDZ_6"/>
</dbReference>
<dbReference type="Pfam" id="PF17820">
    <property type="entry name" value="PDZ_6"/>
    <property type="match status" value="1"/>
</dbReference>
<dbReference type="PROSITE" id="PS50106">
    <property type="entry name" value="PDZ"/>
    <property type="match status" value="1"/>
</dbReference>
<sequence length="507" mass="58354">MISAVLEKGPADVAGVRVGDRILMVNDQNCEGADHRTVVDLIRQGENELSMAIISVTPSEARKLDGPTNMFGASDYIDYSDRRSIPISIPDYKHEEKGSDKFVVYNIYISGNLVTSKRYNEFHSLNNELKRQFHDFPFPKFPGKWPLKLSEVQLDARRRHLETYLEEVCAVRAIGESSPMEEFLKDQYNNTQKKQQPAQQQKQAERPAESVEADIKIHMPDRTLLTIKISKKQRYAKIYEALVKKLGLSDFSATFFAIFEIMDKGFTRKLESNEFPYTLFNKKYQESGTSCLVLQKWVFSIEKEIEMYEDSVAVSLLYHLAVEDIRQGRVKPGDKIQQVKELKASNNKVKFLEVVRTLEGYCQIIFPHCQCDARRDGHVILAISLRHLALKACSTDGVLENIDHTFEWNEIKSWDADDEGMCFWFEYHKAGKKPKQVKVFSPHYKYMTSCTKRIQKELEWCKKDEEGNPVLFKEEDKRSHAKKPAKAPSAAVLPISQIEDDNDDDGL</sequence>
<evidence type="ECO:0000313" key="10">
    <source>
        <dbReference type="EnsemblMetazoa" id="CLYHEMP016347.1"/>
    </source>
</evidence>
<evidence type="ECO:0000259" key="8">
    <source>
        <dbReference type="PROSITE" id="PS50195"/>
    </source>
</evidence>
<keyword evidence="4" id="KW-0446">Lipid-binding</keyword>
<dbReference type="SUPFAM" id="SSF50156">
    <property type="entry name" value="PDZ domain-like"/>
    <property type="match status" value="1"/>
</dbReference>
<keyword evidence="5" id="KW-0472">Membrane</keyword>
<dbReference type="Gene3D" id="2.30.42.10">
    <property type="match status" value="1"/>
</dbReference>
<reference evidence="10" key="1">
    <citation type="submission" date="2021-01" db="UniProtKB">
        <authorList>
            <consortium name="EnsemblMetazoa"/>
        </authorList>
    </citation>
    <scope>IDENTIFICATION</scope>
</reference>
<evidence type="ECO:0000259" key="7">
    <source>
        <dbReference type="PROSITE" id="PS50106"/>
    </source>
</evidence>